<evidence type="ECO:0000313" key="6">
    <source>
        <dbReference type="EMBL" id="RLV60257.1"/>
    </source>
</evidence>
<dbReference type="EMBL" id="QZEI01000018">
    <property type="protein sequence ID" value="RLV60257.1"/>
    <property type="molecule type" value="Genomic_DNA"/>
</dbReference>
<dbReference type="RefSeq" id="WP_121838412.1">
    <property type="nucleotide sequence ID" value="NZ_ML014767.1"/>
</dbReference>
<organism evidence="6 7">
    <name type="scientific">Parashewanella curva</name>
    <dbReference type="NCBI Taxonomy" id="2338552"/>
    <lineage>
        <taxon>Bacteria</taxon>
        <taxon>Pseudomonadati</taxon>
        <taxon>Pseudomonadota</taxon>
        <taxon>Gammaproteobacteria</taxon>
        <taxon>Alteromonadales</taxon>
        <taxon>Shewanellaceae</taxon>
        <taxon>Parashewanella</taxon>
    </lineage>
</organism>
<feature type="domain" description="TonB C-terminal" evidence="5">
    <location>
        <begin position="156"/>
        <end position="248"/>
    </location>
</feature>
<keyword evidence="3" id="KW-1133">Transmembrane helix</keyword>
<dbReference type="InterPro" id="IPR006260">
    <property type="entry name" value="TonB/TolA_C"/>
</dbReference>
<dbReference type="PROSITE" id="PS52015">
    <property type="entry name" value="TONB_CTD"/>
    <property type="match status" value="1"/>
</dbReference>
<dbReference type="PROSITE" id="PS51257">
    <property type="entry name" value="PROKAR_LIPOPROTEIN"/>
    <property type="match status" value="1"/>
</dbReference>
<dbReference type="InterPro" id="IPR037682">
    <property type="entry name" value="TonB_C"/>
</dbReference>
<evidence type="ECO:0000256" key="1">
    <source>
        <dbReference type="ARBA" id="ARBA00004167"/>
    </source>
</evidence>
<keyword evidence="7" id="KW-1185">Reference proteome</keyword>
<evidence type="ECO:0000256" key="3">
    <source>
        <dbReference type="ARBA" id="ARBA00022989"/>
    </source>
</evidence>
<dbReference type="Proteomes" id="UP000281474">
    <property type="component" value="Unassembled WGS sequence"/>
</dbReference>
<evidence type="ECO:0000256" key="2">
    <source>
        <dbReference type="ARBA" id="ARBA00022692"/>
    </source>
</evidence>
<reference evidence="6 7" key="1">
    <citation type="submission" date="2018-09" db="EMBL/GenBank/DDBJ databases">
        <title>Phylogeny of the Shewanellaceae, and recommendation for two new genera, Pseudoshewanella and Parashewanella.</title>
        <authorList>
            <person name="Wang G."/>
        </authorList>
    </citation>
    <scope>NUCLEOTIDE SEQUENCE [LARGE SCALE GENOMIC DNA]</scope>
    <source>
        <strain evidence="6 7">C51</strain>
    </source>
</reference>
<dbReference type="AlphaFoldDB" id="A0A3L8PXS4"/>
<gene>
    <name evidence="6" type="ORF">D5018_07630</name>
</gene>
<accession>A0A3L8PXS4</accession>
<name>A0A3L8PXS4_9GAMM</name>
<evidence type="ECO:0000313" key="7">
    <source>
        <dbReference type="Proteomes" id="UP000281474"/>
    </source>
</evidence>
<sequence>MKVVILVILICLGVSGCVNTLGQNSDLDLTWQEHNLTRLLKSYDGSKGKAKFLVLIRNANVKPYAETESYIYLTPQSYQVNFTYGVHADNMWDGFKPISQTSLFSFLEKGYTYILSPRIDLSRKKMDWQLLRKKSGAFEIAPNDYCNRGSEKITTKYLDKPRAFIKISPNWETLQPEQSDEGFVDLSFTVNSNGAAVDIVVVNSSLAKNLQNKAIKALSKWKFMPVCINGKADDTRIIERFNRKHYIE</sequence>
<dbReference type="Gene3D" id="3.30.1150.10">
    <property type="match status" value="1"/>
</dbReference>
<dbReference type="NCBIfam" id="TIGR01352">
    <property type="entry name" value="tonB_Cterm"/>
    <property type="match status" value="1"/>
</dbReference>
<evidence type="ECO:0000256" key="4">
    <source>
        <dbReference type="ARBA" id="ARBA00023136"/>
    </source>
</evidence>
<comment type="subcellular location">
    <subcellularLocation>
        <location evidence="1">Membrane</location>
        <topology evidence="1">Single-pass membrane protein</topology>
    </subcellularLocation>
</comment>
<dbReference type="SUPFAM" id="SSF74653">
    <property type="entry name" value="TolA/TonB C-terminal domain"/>
    <property type="match status" value="1"/>
</dbReference>
<dbReference type="GO" id="GO:0055085">
    <property type="term" value="P:transmembrane transport"/>
    <property type="evidence" value="ECO:0007669"/>
    <property type="project" value="InterPro"/>
</dbReference>
<comment type="caution">
    <text evidence="6">The sequence shown here is derived from an EMBL/GenBank/DDBJ whole genome shotgun (WGS) entry which is preliminary data.</text>
</comment>
<dbReference type="GO" id="GO:0016020">
    <property type="term" value="C:membrane"/>
    <property type="evidence" value="ECO:0007669"/>
    <property type="project" value="UniProtKB-SubCell"/>
</dbReference>
<evidence type="ECO:0000259" key="5">
    <source>
        <dbReference type="PROSITE" id="PS52015"/>
    </source>
</evidence>
<proteinExistence type="predicted"/>
<keyword evidence="2" id="KW-0812">Transmembrane</keyword>
<dbReference type="OrthoDB" id="9816142at2"/>
<keyword evidence="4" id="KW-0472">Membrane</keyword>
<dbReference type="Pfam" id="PF03544">
    <property type="entry name" value="TonB_C"/>
    <property type="match status" value="1"/>
</dbReference>
<protein>
    <submittedName>
        <fullName evidence="6">TonB family protein</fullName>
    </submittedName>
</protein>